<dbReference type="InterPro" id="IPR046947">
    <property type="entry name" value="LytR-like"/>
</dbReference>
<dbReference type="SMART" id="SM00850">
    <property type="entry name" value="LytTR"/>
    <property type="match status" value="1"/>
</dbReference>
<reference evidence="4 5" key="1">
    <citation type="journal article" date="2018" name="Int. J. Syst. Evol. Microbiol.">
        <title>Rubneribacter badeniensis gen. nov., sp. nov. and Enteroscipio rubneri gen. nov., sp. nov., new members of the Eggerthellaceae isolated from human faeces.</title>
        <authorList>
            <person name="Danylec N."/>
            <person name="Gobl A."/>
            <person name="Stoll D.A."/>
            <person name="Hetzer B."/>
            <person name="Kulling S.E."/>
            <person name="Huch M."/>
        </authorList>
    </citation>
    <scope>NUCLEOTIDE SEQUENCE [LARGE SCALE GENOMIC DNA]</scope>
    <source>
        <strain evidence="4 5">ResAG-85</strain>
    </source>
</reference>
<evidence type="ECO:0000256" key="1">
    <source>
        <dbReference type="PROSITE-ProRule" id="PRU00169"/>
    </source>
</evidence>
<dbReference type="InterPro" id="IPR011006">
    <property type="entry name" value="CheY-like_superfamily"/>
</dbReference>
<dbReference type="Pfam" id="PF00072">
    <property type="entry name" value="Response_reg"/>
    <property type="match status" value="1"/>
</dbReference>
<keyword evidence="4" id="KW-0238">DNA-binding</keyword>
<dbReference type="GO" id="GO:0003677">
    <property type="term" value="F:DNA binding"/>
    <property type="evidence" value="ECO:0007669"/>
    <property type="project" value="UniProtKB-KW"/>
</dbReference>
<dbReference type="InterPro" id="IPR001789">
    <property type="entry name" value="Sig_transdc_resp-reg_receiver"/>
</dbReference>
<dbReference type="SMART" id="SM00448">
    <property type="entry name" value="REC"/>
    <property type="match status" value="1"/>
</dbReference>
<sequence length="237" mass="26915">MYRVAIVEDEADQADALRRMMERSRWGERFEFVHAADAASLKELLSEGSRLDILMMDIELGSRGENGIELVKRCFPEGCGTQVIYVTGFIEYCTSVYRTEHVYFLTKPVSQSDLDDALDRAVVRLQAVGGRSIEVRFGGTTSLVRPDAIEYVESDKRKMRIHVGRDSLEMYGTLSSFSEQLPASFFSCHKSFLVNMDRIVELRANEVVLASGAVVPVSQKRRRLLREAFHAHLRSRL</sequence>
<proteinExistence type="predicted"/>
<dbReference type="AlphaFoldDB" id="A0A2K2U3Y4"/>
<evidence type="ECO:0000259" key="3">
    <source>
        <dbReference type="PROSITE" id="PS50930"/>
    </source>
</evidence>
<dbReference type="PROSITE" id="PS50930">
    <property type="entry name" value="HTH_LYTTR"/>
    <property type="match status" value="1"/>
</dbReference>
<evidence type="ECO:0000313" key="4">
    <source>
        <dbReference type="EMBL" id="PNV64972.1"/>
    </source>
</evidence>
<dbReference type="GO" id="GO:0000156">
    <property type="term" value="F:phosphorelay response regulator activity"/>
    <property type="evidence" value="ECO:0007669"/>
    <property type="project" value="InterPro"/>
</dbReference>
<dbReference type="PANTHER" id="PTHR37299:SF1">
    <property type="entry name" value="STAGE 0 SPORULATION PROTEIN A HOMOLOG"/>
    <property type="match status" value="1"/>
</dbReference>
<accession>A0A2K2U3Y4</accession>
<dbReference type="PANTHER" id="PTHR37299">
    <property type="entry name" value="TRANSCRIPTIONAL REGULATOR-RELATED"/>
    <property type="match status" value="1"/>
</dbReference>
<dbReference type="Proteomes" id="UP000236488">
    <property type="component" value="Unassembled WGS sequence"/>
</dbReference>
<dbReference type="EMBL" id="PPEL01000056">
    <property type="protein sequence ID" value="PNV64972.1"/>
    <property type="molecule type" value="Genomic_DNA"/>
</dbReference>
<organism evidence="4 5">
    <name type="scientific">Rubneribacter badeniensis</name>
    <dbReference type="NCBI Taxonomy" id="2070688"/>
    <lineage>
        <taxon>Bacteria</taxon>
        <taxon>Bacillati</taxon>
        <taxon>Actinomycetota</taxon>
        <taxon>Coriobacteriia</taxon>
        <taxon>Eggerthellales</taxon>
        <taxon>Eggerthellaceae</taxon>
        <taxon>Rubneribacter</taxon>
    </lineage>
</organism>
<comment type="caution">
    <text evidence="4">The sequence shown here is derived from an EMBL/GenBank/DDBJ whole genome shotgun (WGS) entry which is preliminary data.</text>
</comment>
<dbReference type="PROSITE" id="PS50110">
    <property type="entry name" value="RESPONSE_REGULATORY"/>
    <property type="match status" value="1"/>
</dbReference>
<evidence type="ECO:0000259" key="2">
    <source>
        <dbReference type="PROSITE" id="PS50110"/>
    </source>
</evidence>
<keyword evidence="1" id="KW-0597">Phosphoprotein</keyword>
<dbReference type="Gene3D" id="2.40.50.1020">
    <property type="entry name" value="LytTr DNA-binding domain"/>
    <property type="match status" value="1"/>
</dbReference>
<gene>
    <name evidence="4" type="ORF">C2L80_09140</name>
</gene>
<feature type="domain" description="HTH LytTR-type" evidence="3">
    <location>
        <begin position="133"/>
        <end position="231"/>
    </location>
</feature>
<dbReference type="Gene3D" id="3.40.50.2300">
    <property type="match status" value="1"/>
</dbReference>
<dbReference type="Pfam" id="PF04397">
    <property type="entry name" value="LytTR"/>
    <property type="match status" value="1"/>
</dbReference>
<name>A0A2K2U3Y4_9ACTN</name>
<dbReference type="RefSeq" id="WP_087195474.1">
    <property type="nucleotide sequence ID" value="NZ_PPEL01000056.1"/>
</dbReference>
<dbReference type="InterPro" id="IPR007492">
    <property type="entry name" value="LytTR_DNA-bd_dom"/>
</dbReference>
<feature type="modified residue" description="4-aspartylphosphate" evidence="1">
    <location>
        <position position="57"/>
    </location>
</feature>
<protein>
    <submittedName>
        <fullName evidence="4">DNA-binding response regulator</fullName>
    </submittedName>
</protein>
<dbReference type="SUPFAM" id="SSF52172">
    <property type="entry name" value="CheY-like"/>
    <property type="match status" value="1"/>
</dbReference>
<feature type="domain" description="Response regulatory" evidence="2">
    <location>
        <begin position="3"/>
        <end position="122"/>
    </location>
</feature>
<keyword evidence="5" id="KW-1185">Reference proteome</keyword>
<evidence type="ECO:0000313" key="5">
    <source>
        <dbReference type="Proteomes" id="UP000236488"/>
    </source>
</evidence>